<dbReference type="InterPro" id="IPR001128">
    <property type="entry name" value="Cyt_P450"/>
</dbReference>
<evidence type="ECO:0000313" key="4">
    <source>
        <dbReference type="Proteomes" id="UP001500888"/>
    </source>
</evidence>
<dbReference type="SUPFAM" id="SSF48264">
    <property type="entry name" value="Cytochrome P450"/>
    <property type="match status" value="1"/>
</dbReference>
<evidence type="ECO:0000313" key="3">
    <source>
        <dbReference type="EMBL" id="GAA3803816.1"/>
    </source>
</evidence>
<dbReference type="Gene3D" id="1.10.630.10">
    <property type="entry name" value="Cytochrome P450"/>
    <property type="match status" value="1"/>
</dbReference>
<comment type="caution">
    <text evidence="3">The sequence shown here is derived from an EMBL/GenBank/DDBJ whole genome shotgun (WGS) entry which is preliminary data.</text>
</comment>
<accession>A0ABP7HXJ5</accession>
<name>A0ABP7HXJ5_9ACTN</name>
<protein>
    <submittedName>
        <fullName evidence="3">Cytochrome P450</fullName>
    </submittedName>
</protein>
<dbReference type="Proteomes" id="UP001500888">
    <property type="component" value="Unassembled WGS sequence"/>
</dbReference>
<dbReference type="PROSITE" id="PS00086">
    <property type="entry name" value="CYTOCHROME_P450"/>
    <property type="match status" value="1"/>
</dbReference>
<dbReference type="InterPro" id="IPR017972">
    <property type="entry name" value="Cyt_P450_CS"/>
</dbReference>
<sequence>MMPDAWTASPYVPLSSISVEPLLGGDYDSDPGLVYKRLRTKYGPVAPVDLLGVPVWLVLGYTEVLQVLQNQGGIWNKHLRYWRARAEGRISPAWPLTPIFESDNSAFHDGAQLRRLRHAWTAGLAPFQDPTRPQAQALERAIEQYADDLITLLAEGGGNGWADLSAQYARPLPLMVSNRLLGFESIQGDDVLMDVWRVLDAGPDATAASQRLIAAVTDLALTKMRHPGDDLPSYMLAAVPGLSVEELSREILMLPGLIGDFTGSLICNTLVEVMGNPDARATLSQGIEEVVNRVALANSPMANLTFRFPAVDVQLGRFVIAAGDPVMLSIAGAHADPQFGGALDPQAMRSTRAHLAWGAGPHSCLGRQLAMRVTTIAVSRLFERFSRVRLAMPPDQLPWRSSPMARTLRSLPVQFELAEYYAPAGHTGFGTVSSPEPMPPVMAVPAVRQEPPRSALWRFLRGLRRER</sequence>
<reference evidence="4" key="1">
    <citation type="journal article" date="2019" name="Int. J. Syst. Evol. Microbiol.">
        <title>The Global Catalogue of Microorganisms (GCM) 10K type strain sequencing project: providing services to taxonomists for standard genome sequencing and annotation.</title>
        <authorList>
            <consortium name="The Broad Institute Genomics Platform"/>
            <consortium name="The Broad Institute Genome Sequencing Center for Infectious Disease"/>
            <person name="Wu L."/>
            <person name="Ma J."/>
        </authorList>
    </citation>
    <scope>NUCLEOTIDE SEQUENCE [LARGE SCALE GENOMIC DNA]</scope>
    <source>
        <strain evidence="4">JCM 16908</strain>
    </source>
</reference>
<organism evidence="3 4">
    <name type="scientific">Sphaerisporangium flaviroseum</name>
    <dbReference type="NCBI Taxonomy" id="509199"/>
    <lineage>
        <taxon>Bacteria</taxon>
        <taxon>Bacillati</taxon>
        <taxon>Actinomycetota</taxon>
        <taxon>Actinomycetes</taxon>
        <taxon>Streptosporangiales</taxon>
        <taxon>Streptosporangiaceae</taxon>
        <taxon>Sphaerisporangium</taxon>
    </lineage>
</organism>
<gene>
    <name evidence="3" type="ORF">GCM10022226_24500</name>
</gene>
<evidence type="ECO:0000256" key="2">
    <source>
        <dbReference type="RuleBase" id="RU000461"/>
    </source>
</evidence>
<dbReference type="PANTHER" id="PTHR46696:SF1">
    <property type="entry name" value="CYTOCHROME P450 YJIB-RELATED"/>
    <property type="match status" value="1"/>
</dbReference>
<evidence type="ECO:0000256" key="1">
    <source>
        <dbReference type="ARBA" id="ARBA00010617"/>
    </source>
</evidence>
<dbReference type="PANTHER" id="PTHR46696">
    <property type="entry name" value="P450, PUTATIVE (EUROFUNG)-RELATED"/>
    <property type="match status" value="1"/>
</dbReference>
<keyword evidence="2" id="KW-0479">Metal-binding</keyword>
<dbReference type="InterPro" id="IPR036396">
    <property type="entry name" value="Cyt_P450_sf"/>
</dbReference>
<dbReference type="InterPro" id="IPR002397">
    <property type="entry name" value="Cyt_P450_B"/>
</dbReference>
<dbReference type="Pfam" id="PF00067">
    <property type="entry name" value="p450"/>
    <property type="match status" value="1"/>
</dbReference>
<keyword evidence="2" id="KW-0349">Heme</keyword>
<keyword evidence="2" id="KW-0503">Monooxygenase</keyword>
<keyword evidence="2" id="KW-0560">Oxidoreductase</keyword>
<dbReference type="EMBL" id="BAAAZR010000004">
    <property type="protein sequence ID" value="GAA3803816.1"/>
    <property type="molecule type" value="Genomic_DNA"/>
</dbReference>
<keyword evidence="4" id="KW-1185">Reference proteome</keyword>
<proteinExistence type="inferred from homology"/>
<comment type="similarity">
    <text evidence="1 2">Belongs to the cytochrome P450 family.</text>
</comment>
<keyword evidence="2" id="KW-0408">Iron</keyword>
<dbReference type="PRINTS" id="PR00359">
    <property type="entry name" value="BP450"/>
</dbReference>